<sequence>MRATTSTLGAFGIITAVSGVIRAAGAQIDARVIVIAALLILAALLAISAFVGPKAPEAADGDDVSADVHASAEADAASI</sequence>
<dbReference type="RefSeq" id="WP_126415695.1">
    <property type="nucleotide sequence ID" value="NZ_LR134476.1"/>
</dbReference>
<evidence type="ECO:0000313" key="2">
    <source>
        <dbReference type="EMBL" id="VEI12495.1"/>
    </source>
</evidence>
<accession>A0A3S4V9D9</accession>
<reference evidence="2 3" key="1">
    <citation type="submission" date="2018-12" db="EMBL/GenBank/DDBJ databases">
        <authorList>
            <consortium name="Pathogen Informatics"/>
        </authorList>
    </citation>
    <scope>NUCLEOTIDE SEQUENCE [LARGE SCALE GENOMIC DNA]</scope>
    <source>
        <strain evidence="2 3">NCTC13354</strain>
    </source>
</reference>
<dbReference type="AlphaFoldDB" id="A0A3S4V9D9"/>
<proteinExistence type="predicted"/>
<keyword evidence="3" id="KW-1185">Reference proteome</keyword>
<organism evidence="2 3">
    <name type="scientific">Trueperella bialowiezensis</name>
    <dbReference type="NCBI Taxonomy" id="312285"/>
    <lineage>
        <taxon>Bacteria</taxon>
        <taxon>Bacillati</taxon>
        <taxon>Actinomycetota</taxon>
        <taxon>Actinomycetes</taxon>
        <taxon>Actinomycetales</taxon>
        <taxon>Actinomycetaceae</taxon>
        <taxon>Trueperella</taxon>
    </lineage>
</organism>
<feature type="transmembrane region" description="Helical" evidence="1">
    <location>
        <begin position="33"/>
        <end position="51"/>
    </location>
</feature>
<keyword evidence="1" id="KW-0812">Transmembrane</keyword>
<keyword evidence="1" id="KW-0472">Membrane</keyword>
<protein>
    <submittedName>
        <fullName evidence="2">Uncharacterized protein</fullName>
    </submittedName>
</protein>
<dbReference type="Proteomes" id="UP000269542">
    <property type="component" value="Chromosome"/>
</dbReference>
<dbReference type="EMBL" id="LR134476">
    <property type="protein sequence ID" value="VEI12495.1"/>
    <property type="molecule type" value="Genomic_DNA"/>
</dbReference>
<name>A0A3S4V9D9_9ACTO</name>
<keyword evidence="1" id="KW-1133">Transmembrane helix</keyword>
<evidence type="ECO:0000313" key="3">
    <source>
        <dbReference type="Proteomes" id="UP000269542"/>
    </source>
</evidence>
<gene>
    <name evidence="2" type="ORF">NCTC13354_00174</name>
</gene>
<dbReference type="KEGG" id="tbw:NCTC13354_00174"/>
<evidence type="ECO:0000256" key="1">
    <source>
        <dbReference type="SAM" id="Phobius"/>
    </source>
</evidence>